<keyword evidence="15" id="KW-1185">Reference proteome</keyword>
<dbReference type="Gene3D" id="3.10.129.110">
    <property type="entry name" value="Polyketide synthase dehydratase"/>
    <property type="match status" value="1"/>
</dbReference>
<dbReference type="Gene3D" id="3.40.50.150">
    <property type="entry name" value="Vaccinia Virus protein VP39"/>
    <property type="match status" value="1"/>
</dbReference>
<evidence type="ECO:0000313" key="14">
    <source>
        <dbReference type="EMBL" id="KAH0592363.1"/>
    </source>
</evidence>
<dbReference type="InterPro" id="IPR001227">
    <property type="entry name" value="Ac_transferase_dom_sf"/>
</dbReference>
<dbReference type="Gene3D" id="3.40.47.10">
    <property type="match status" value="1"/>
</dbReference>
<dbReference type="Pfam" id="PF08242">
    <property type="entry name" value="Methyltransf_12"/>
    <property type="match status" value="1"/>
</dbReference>
<evidence type="ECO:0000256" key="4">
    <source>
        <dbReference type="ARBA" id="ARBA00022679"/>
    </source>
</evidence>
<dbReference type="Pfam" id="PF08240">
    <property type="entry name" value="ADH_N"/>
    <property type="match status" value="1"/>
</dbReference>
<feature type="region of interest" description="C-terminal hotdog fold" evidence="9">
    <location>
        <begin position="1229"/>
        <end position="1385"/>
    </location>
</feature>
<dbReference type="PROSITE" id="PS00606">
    <property type="entry name" value="KS3_1"/>
    <property type="match status" value="1"/>
</dbReference>
<dbReference type="SUPFAM" id="SSF51735">
    <property type="entry name" value="NAD(P)-binding Rossmann-fold domains"/>
    <property type="match status" value="2"/>
</dbReference>
<feature type="domain" description="PKS/mFAS DH" evidence="13">
    <location>
        <begin position="1080"/>
        <end position="1385"/>
    </location>
</feature>
<keyword evidence="3" id="KW-0489">Methyltransferase</keyword>
<dbReference type="Pfam" id="PF00698">
    <property type="entry name" value="Acyl_transf_1"/>
    <property type="match status" value="1"/>
</dbReference>
<accession>A0A9P8M1T3</accession>
<evidence type="ECO:0000259" key="11">
    <source>
        <dbReference type="PROSITE" id="PS50075"/>
    </source>
</evidence>
<dbReference type="GO" id="GO:0004312">
    <property type="term" value="F:fatty acid synthase activity"/>
    <property type="evidence" value="ECO:0007669"/>
    <property type="project" value="TreeGrafter"/>
</dbReference>
<dbReference type="InterPro" id="IPR020841">
    <property type="entry name" value="PKS_Beta-ketoAc_synthase_dom"/>
</dbReference>
<dbReference type="InterPro" id="IPR057326">
    <property type="entry name" value="KR_dom"/>
</dbReference>
<organism evidence="14 15">
    <name type="scientific">Metarhizium humberi</name>
    <dbReference type="NCBI Taxonomy" id="2596975"/>
    <lineage>
        <taxon>Eukaryota</taxon>
        <taxon>Fungi</taxon>
        <taxon>Dikarya</taxon>
        <taxon>Ascomycota</taxon>
        <taxon>Pezizomycotina</taxon>
        <taxon>Sordariomycetes</taxon>
        <taxon>Hypocreomycetidae</taxon>
        <taxon>Hypocreales</taxon>
        <taxon>Clavicipitaceae</taxon>
        <taxon>Metarhizium</taxon>
    </lineage>
</organism>
<dbReference type="Pfam" id="PF08659">
    <property type="entry name" value="KR"/>
    <property type="match status" value="1"/>
</dbReference>
<evidence type="ECO:0000256" key="2">
    <source>
        <dbReference type="ARBA" id="ARBA00022553"/>
    </source>
</evidence>
<dbReference type="InterPro" id="IPR049900">
    <property type="entry name" value="PKS_mFAS_DH"/>
</dbReference>
<dbReference type="CDD" id="cd05195">
    <property type="entry name" value="enoyl_red"/>
    <property type="match status" value="1"/>
</dbReference>
<dbReference type="SMART" id="SM00826">
    <property type="entry name" value="PKS_DH"/>
    <property type="match status" value="1"/>
</dbReference>
<dbReference type="InterPro" id="IPR042104">
    <property type="entry name" value="PKS_dehydratase_sf"/>
</dbReference>
<dbReference type="Gene3D" id="3.90.180.10">
    <property type="entry name" value="Medium-chain alcohol dehydrogenases, catalytic domain"/>
    <property type="match status" value="1"/>
</dbReference>
<dbReference type="GO" id="GO:0016491">
    <property type="term" value="F:oxidoreductase activity"/>
    <property type="evidence" value="ECO:0007669"/>
    <property type="project" value="UniProtKB-KW"/>
</dbReference>
<gene>
    <name evidence="14" type="ORF">MHUMG1_09864</name>
</gene>
<evidence type="ECO:0000256" key="6">
    <source>
        <dbReference type="ARBA" id="ARBA00023002"/>
    </source>
</evidence>
<dbReference type="InterPro" id="IPR036291">
    <property type="entry name" value="NAD(P)-bd_dom_sf"/>
</dbReference>
<evidence type="ECO:0000256" key="9">
    <source>
        <dbReference type="PROSITE-ProRule" id="PRU01363"/>
    </source>
</evidence>
<dbReference type="Pfam" id="PF23114">
    <property type="entry name" value="NAD-bd_HRPKS_sdrA"/>
    <property type="match status" value="1"/>
</dbReference>
<dbReference type="Proteomes" id="UP000764110">
    <property type="component" value="Unassembled WGS sequence"/>
</dbReference>
<dbReference type="Gene3D" id="3.40.366.10">
    <property type="entry name" value="Malonyl-Coenzyme A Acyl Carrier Protein, domain 2"/>
    <property type="match status" value="1"/>
</dbReference>
<dbReference type="InterPro" id="IPR020807">
    <property type="entry name" value="PKS_DH"/>
</dbReference>
<protein>
    <submittedName>
        <fullName evidence="14">Polyketide synthase</fullName>
    </submittedName>
</protein>
<keyword evidence="6" id="KW-0560">Oxidoreductase</keyword>
<dbReference type="Pfam" id="PF00109">
    <property type="entry name" value="ketoacyl-synt"/>
    <property type="match status" value="1"/>
</dbReference>
<dbReference type="InterPro" id="IPR014030">
    <property type="entry name" value="Ketoacyl_synth_N"/>
</dbReference>
<evidence type="ECO:0000256" key="3">
    <source>
        <dbReference type="ARBA" id="ARBA00022603"/>
    </source>
</evidence>
<evidence type="ECO:0000256" key="1">
    <source>
        <dbReference type="ARBA" id="ARBA00022450"/>
    </source>
</evidence>
<dbReference type="GO" id="GO:1901336">
    <property type="term" value="P:lactone biosynthetic process"/>
    <property type="evidence" value="ECO:0007669"/>
    <property type="project" value="UniProtKB-ARBA"/>
</dbReference>
<dbReference type="InterPro" id="IPR013154">
    <property type="entry name" value="ADH-like_N"/>
</dbReference>
<dbReference type="Gene3D" id="1.10.1200.10">
    <property type="entry name" value="ACP-like"/>
    <property type="match status" value="1"/>
</dbReference>
<keyword evidence="1" id="KW-0596">Phosphopantetheine</keyword>
<keyword evidence="5" id="KW-0521">NADP</keyword>
<dbReference type="SUPFAM" id="SSF47336">
    <property type="entry name" value="ACP-like"/>
    <property type="match status" value="1"/>
</dbReference>
<dbReference type="InterPro" id="IPR016039">
    <property type="entry name" value="Thiolase-like"/>
</dbReference>
<feature type="active site" description="Proton donor; for dehydratase activity" evidence="9">
    <location>
        <position position="1293"/>
    </location>
</feature>
<feature type="active site" description="Proton acceptor; for dehydratase activity" evidence="9">
    <location>
        <position position="1112"/>
    </location>
</feature>
<dbReference type="PROSITE" id="PS52004">
    <property type="entry name" value="KS3_2"/>
    <property type="match status" value="1"/>
</dbReference>
<dbReference type="GO" id="GO:0032259">
    <property type="term" value="P:methylation"/>
    <property type="evidence" value="ECO:0007669"/>
    <property type="project" value="UniProtKB-KW"/>
</dbReference>
<keyword evidence="8" id="KW-0012">Acyltransferase</keyword>
<dbReference type="SUPFAM" id="SSF55048">
    <property type="entry name" value="Probable ACP-binding domain of malonyl-CoA ACP transacylase"/>
    <property type="match status" value="1"/>
</dbReference>
<dbReference type="InterPro" id="IPR009081">
    <property type="entry name" value="PP-bd_ACP"/>
</dbReference>
<evidence type="ECO:0000256" key="8">
    <source>
        <dbReference type="ARBA" id="ARBA00023315"/>
    </source>
</evidence>
<dbReference type="SMART" id="SM00829">
    <property type="entry name" value="PKS_ER"/>
    <property type="match status" value="1"/>
</dbReference>
<dbReference type="InterPro" id="IPR016035">
    <property type="entry name" value="Acyl_Trfase/lysoPLipase"/>
</dbReference>
<dbReference type="GO" id="GO:0044550">
    <property type="term" value="P:secondary metabolite biosynthetic process"/>
    <property type="evidence" value="ECO:0007669"/>
    <property type="project" value="TreeGrafter"/>
</dbReference>
<dbReference type="EMBL" id="JACEFI010000032">
    <property type="protein sequence ID" value="KAH0592363.1"/>
    <property type="molecule type" value="Genomic_DNA"/>
</dbReference>
<dbReference type="SUPFAM" id="SSF53335">
    <property type="entry name" value="S-adenosyl-L-methionine-dependent methyltransferases"/>
    <property type="match status" value="1"/>
</dbReference>
<dbReference type="SMART" id="SM00822">
    <property type="entry name" value="PKS_KR"/>
    <property type="match status" value="1"/>
</dbReference>
<dbReference type="PROSITE" id="PS52019">
    <property type="entry name" value="PKS_MFAS_DH"/>
    <property type="match status" value="1"/>
</dbReference>
<dbReference type="Gene3D" id="3.40.50.720">
    <property type="entry name" value="NAD(P)-binding Rossmann-like Domain"/>
    <property type="match status" value="2"/>
</dbReference>
<dbReference type="InterPro" id="IPR016036">
    <property type="entry name" value="Malonyl_transacylase_ACP-bd"/>
</dbReference>
<dbReference type="SMART" id="SM00827">
    <property type="entry name" value="PKS_AT"/>
    <property type="match status" value="1"/>
</dbReference>
<feature type="domain" description="Carrier" evidence="11">
    <location>
        <begin position="2596"/>
        <end position="2674"/>
    </location>
</feature>
<dbReference type="InterPro" id="IPR029063">
    <property type="entry name" value="SAM-dependent_MTases_sf"/>
</dbReference>
<reference evidence="14 15" key="1">
    <citation type="submission" date="2020-07" db="EMBL/GenBank/DDBJ databases">
        <title>Metarhizium humberi genome.</title>
        <authorList>
            <person name="Lysoe E."/>
        </authorList>
    </citation>
    <scope>NUCLEOTIDE SEQUENCE [LARGE SCALE GENOMIC DNA]</scope>
    <source>
        <strain evidence="14 15">ESALQ1638</strain>
    </source>
</reference>
<evidence type="ECO:0000256" key="7">
    <source>
        <dbReference type="ARBA" id="ARBA00023268"/>
    </source>
</evidence>
<dbReference type="SUPFAM" id="SSF53901">
    <property type="entry name" value="Thiolase-like"/>
    <property type="match status" value="1"/>
</dbReference>
<dbReference type="InterPro" id="IPR056501">
    <property type="entry name" value="NAD-bd_HRPKS_sdrA"/>
</dbReference>
<keyword evidence="4" id="KW-0808">Transferase</keyword>
<dbReference type="Pfam" id="PF21089">
    <property type="entry name" value="PKS_DH_N"/>
    <property type="match status" value="1"/>
</dbReference>
<dbReference type="GO" id="GO:0006633">
    <property type="term" value="P:fatty acid biosynthetic process"/>
    <property type="evidence" value="ECO:0007669"/>
    <property type="project" value="InterPro"/>
</dbReference>
<dbReference type="PANTHER" id="PTHR43775:SF49">
    <property type="entry name" value="SYNTHASE, PUTATIVE (JCVI)-RELATED"/>
    <property type="match status" value="1"/>
</dbReference>
<dbReference type="SUPFAM" id="SSF50129">
    <property type="entry name" value="GroES-like"/>
    <property type="match status" value="1"/>
</dbReference>
<dbReference type="GO" id="GO:0031177">
    <property type="term" value="F:phosphopantetheine binding"/>
    <property type="evidence" value="ECO:0007669"/>
    <property type="project" value="InterPro"/>
</dbReference>
<dbReference type="InterPro" id="IPR036736">
    <property type="entry name" value="ACP-like_sf"/>
</dbReference>
<dbReference type="InterPro" id="IPR050091">
    <property type="entry name" value="PKS_NRPS_Biosynth_Enz"/>
</dbReference>
<dbReference type="Pfam" id="PF13602">
    <property type="entry name" value="ADH_zinc_N_2"/>
    <property type="match status" value="1"/>
</dbReference>
<dbReference type="Gene3D" id="3.30.70.3290">
    <property type="match status" value="1"/>
</dbReference>
<dbReference type="InterPro" id="IPR014031">
    <property type="entry name" value="Ketoacyl_synth_C"/>
</dbReference>
<keyword evidence="2" id="KW-0597">Phosphoprotein</keyword>
<dbReference type="SUPFAM" id="SSF52151">
    <property type="entry name" value="FabD/lysophospholipase-like"/>
    <property type="match status" value="1"/>
</dbReference>
<dbReference type="Pfam" id="PF02801">
    <property type="entry name" value="Ketoacyl-synt_C"/>
    <property type="match status" value="1"/>
</dbReference>
<feature type="domain" description="Ketosynthase family 3 (KS3)" evidence="12">
    <location>
        <begin position="96"/>
        <end position="515"/>
    </location>
</feature>
<dbReference type="Pfam" id="PF22621">
    <property type="entry name" value="CurL-like_PKS_C"/>
    <property type="match status" value="1"/>
</dbReference>
<keyword evidence="7" id="KW-0511">Multifunctional enzyme</keyword>
<evidence type="ECO:0000259" key="12">
    <source>
        <dbReference type="PROSITE" id="PS52004"/>
    </source>
</evidence>
<dbReference type="InterPro" id="IPR018201">
    <property type="entry name" value="Ketoacyl_synth_AS"/>
</dbReference>
<dbReference type="InterPro" id="IPR020806">
    <property type="entry name" value="PKS_PP-bd"/>
</dbReference>
<evidence type="ECO:0000313" key="15">
    <source>
        <dbReference type="Proteomes" id="UP000764110"/>
    </source>
</evidence>
<sequence length="2678" mass="293222">MTEWCRAQGFACLTPAGSRRIVAEKIHYYFGDYYKTPVPTSVLFDYKLRWRSVDTISMNQFYPTLKLKNQIVAHEKAQKNNGDGQIYNQSHDPMPFEPVAIIGMAMRLPGRVRSENDFWNLLSGKQSGLCEVPKDRFNIHGFHDSFGHVGTIPINRGYFLEDVDIQQFDTTVFPIPKAELERLDPSQRQLLQVAYECFENAGISSWRGSSVGCYVGEFGEDWADVNAKEPQHKGGNRATGFGDFAMSNRVSYEFDLRGPSMTVKTACSSSLVCLDLACLAIRNGECDSALVGGTSLMFSPTTWIALNDMGLLSPMGQCRTFDAEADGYARGEAVNMVLVKKLTYALRDKDPIRAVIRGIGVNSDGRTPGMLTPSPLAQAALIRRTYAAAGIKDLSETAIVECHGTGTPVGDPLEAQAVADCFGDEGIVITSVKPNVGHSEGAAGLTSLIKNVLVLEHGTILPNINFETPNPKIPFEERKLHVPTELESWPKRRAERVSVNSFGIGGVNAHVIIESPKQFGITSQACIQHMSKGTESLKNFHGAIKSGTVPYVVPIRNNSFTTNGTAGNDSPTNSALPNGPITNRAPTAESITNRAVTKGAVTSDVSTNDIVGDLRADVARQGVVPSSLLLFSAHSAESLDSQINALIEYTKSHSKVRLRDLAYTLANRREHRPHRVFAVASSDGSSLNISAKQALKYKSGCTKVVWVFTGQGAQWPGMGSDLLDTNSIFRETIRNLDGFLLTLPTPPPWKIEHELRKVADDSQVHGAELGHPVCVALQIALVDVLRSWGVMPDIVVGHSSGEIAAAYASGAISAEAAMAAATFRGSSNVSTDQKGSMAAIGLGQRELLSYLVPGAAIACHNSQSSTTISGDTDAVNEVVQRLKTEQPGVLARLLRVDNAYHSHHMLQYGQSYEEQIMPYVCSRDPLVAQHSSVTGKRVTGDGCLDAHYWRANMERPVLFNSALRSALASDVLESSNMVTLIELGPHPALAGPIGQILRDTGRAGQVTHMGTLLRGKRCQESLMHLAGRLYQQGISLDYSRLCPPGDFVRDLPPYSWKQSTAHWAESRVSREWRFRKHPPHELLGNRIVETAANEPVWRNSLALEDVPWLAGHEVNGQVVLPAAGYIAMVGEALLQLHEVADESHETTFSVKNIHIASARILKMNSTVELITSLKPIMLDASETTAWYQFAISSFDGTRWMRNCFGETRVFEDKSFIPACQVGPQNASFPRIVDEKAWYMGLRRIGFNYTGLFEGMQGITAATTATKAKATVDTSILPSDSKCSRYVLHPSVIDQCFQLFTVASCRGMRRNIGQVSVPTFIEEMVVCPCPISQTLSVVAHVDNALERGSFTGNLVAQSAEGDERPTTTCISLKGLKTSALTRRSDRDADEEEMPLITQIEWMPHSDFADLGSRFRRPAPRVMEWPLLEELTLLCMLDHDEGIETNGKTAEHLVKFSVWMQQRIENYKQGTNKFVDKNKRLEEKSAEQRLDRIKEIMDILSPSPYAILAKAVDKLFSVAPAIFSGETHPLHILMEDNVLAEFYDALSMDSADLLKLLANTNPHMCILEVGAGTGGTTARVLRALTSSYGECLYSVYTYTDVSAGFIPAAKQRFANHEKIEYAVLDVAADPAQQGFQPGSYDLIIAANVIHATPCLNETLGNMRNLLRPGGRLFLEELCPDVMVFNYVMGFLHGWWLGAQDNRVDQPYVSPERWTKELLHAGFSKPEVVVLDDSAPYHVNTGILVGRESRHASLLPVSVLCHSPNSPYVSEVHQFLESLDVAVHVCHFGQELPAHNDIISLLDLEVPVLHEMTEETFDTIKEYLSSHKAKILWVTPASQVGDVKDPRAAMVLGLARTLRNERSLPFFTIEVDETTTSAVAAASAIGRILQHAGSEQLNNRESIDPDYEYAIIKGEVLVPRLHRQTISEALQSTQRGDDCETDDLTTDRHITMKMPGLLHTMTWSKGGSSRSPAEGDIVVETRAVGLNFRDVLIALGIIENSPSEMGFEGSGVVRAVGPGVSRFSIGDHVMYLGSGCFKTIHTVNAALCVKMDDSMSFEQGAALPCAYTTALMALVDKADLKCGQSVLIHAACGGVGLAAIQIAKMLGAQIYCTVGSDVKHNHLAEYYGIPPSHIFNSRDSSFLPNVLRATDGRGVDVVLNSLSGDLLQASWQCVAEFGIMVEIGKRDFQRRAMLAMAPFEANRTFTGLELRLVLQARPHKAAALLERCVGWIREGRIRGPTVSNTFEAVQIQDALRTMQTARHIGKMVVRMPCDARELDRPTMPTPSFQFRSDRTYLLVGGLGGLGRALATWMVEKGARSLVFLSRSCQKGPQTDGFVKELHSQGCQVLLVKGSVSNKADVQRAVDNEVTASRALAGVINLAMVLRDVAFADMSLADWNTAVEPRVRGTWHLHEAISDINELEFFVLLSSCSGIVGQWGQANYAAANTFLDAFVHFRHGQGLVASVIDLGVMGDVGFVSQNHDLLENLGRMGMRILREQNLLDALVLALRASRPTQVATGQLGSQPGGTCMTYRSPGQVLLGLNTTVPISSPLSRVPWRRDARMIIYHNLEVLSNTGGKQTCPLRDSLRATLAPLTNNADRTATIACALTAALANFLIKDENDIPLDRPLENLGIDSLVAMEVRNWIRQQIGVELSTISIVQSPSLFHLAEDIRLRMGKTS</sequence>
<feature type="region of interest" description="N-terminal hotdog fold" evidence="9">
    <location>
        <begin position="1080"/>
        <end position="1214"/>
    </location>
</feature>
<evidence type="ECO:0000259" key="13">
    <source>
        <dbReference type="PROSITE" id="PS52019"/>
    </source>
</evidence>
<evidence type="ECO:0000256" key="5">
    <source>
        <dbReference type="ARBA" id="ARBA00022857"/>
    </source>
</evidence>
<dbReference type="FunFam" id="3.40.50.720:FF:000209">
    <property type="entry name" value="Polyketide synthase Pks12"/>
    <property type="match status" value="1"/>
</dbReference>
<feature type="region of interest" description="Disordered" evidence="10">
    <location>
        <begin position="562"/>
        <end position="588"/>
    </location>
</feature>
<name>A0A9P8M1T3_9HYPO</name>
<dbReference type="InterPro" id="IPR020843">
    <property type="entry name" value="ER"/>
</dbReference>
<dbReference type="PANTHER" id="PTHR43775">
    <property type="entry name" value="FATTY ACID SYNTHASE"/>
    <property type="match status" value="1"/>
</dbReference>
<dbReference type="InterPro" id="IPR014043">
    <property type="entry name" value="Acyl_transferase_dom"/>
</dbReference>
<dbReference type="InterPro" id="IPR013968">
    <property type="entry name" value="PKS_KR"/>
</dbReference>
<dbReference type="GO" id="GO:0004315">
    <property type="term" value="F:3-oxoacyl-[acyl-carrier-protein] synthase activity"/>
    <property type="evidence" value="ECO:0007669"/>
    <property type="project" value="InterPro"/>
</dbReference>
<dbReference type="Pfam" id="PF16197">
    <property type="entry name" value="KAsynt_C_assoc"/>
    <property type="match status" value="1"/>
</dbReference>
<dbReference type="Pfam" id="PF23297">
    <property type="entry name" value="ACP_SdgA_C"/>
    <property type="match status" value="1"/>
</dbReference>
<dbReference type="InterPro" id="IPR011032">
    <property type="entry name" value="GroES-like_sf"/>
</dbReference>
<dbReference type="CDD" id="cd02440">
    <property type="entry name" value="AdoMet_MTases"/>
    <property type="match status" value="1"/>
</dbReference>
<dbReference type="SMART" id="SM00823">
    <property type="entry name" value="PKS_PP"/>
    <property type="match status" value="1"/>
</dbReference>
<dbReference type="InterPro" id="IPR049552">
    <property type="entry name" value="PKS_DH_N"/>
</dbReference>
<dbReference type="InterPro" id="IPR013217">
    <property type="entry name" value="Methyltransf_12"/>
</dbReference>
<dbReference type="InterPro" id="IPR049551">
    <property type="entry name" value="PKS_DH_C"/>
</dbReference>
<dbReference type="Pfam" id="PF14765">
    <property type="entry name" value="PS-DH"/>
    <property type="match status" value="1"/>
</dbReference>
<dbReference type="InterPro" id="IPR032821">
    <property type="entry name" value="PKS_assoc"/>
</dbReference>
<proteinExistence type="predicted"/>
<dbReference type="GO" id="GO:0008168">
    <property type="term" value="F:methyltransferase activity"/>
    <property type="evidence" value="ECO:0007669"/>
    <property type="project" value="UniProtKB-KW"/>
</dbReference>
<dbReference type="PROSITE" id="PS50075">
    <property type="entry name" value="CARRIER"/>
    <property type="match status" value="1"/>
</dbReference>
<dbReference type="SMART" id="SM00825">
    <property type="entry name" value="PKS_KS"/>
    <property type="match status" value="1"/>
</dbReference>
<dbReference type="CDD" id="cd00833">
    <property type="entry name" value="PKS"/>
    <property type="match status" value="1"/>
</dbReference>
<comment type="caution">
    <text evidence="14">The sequence shown here is derived from an EMBL/GenBank/DDBJ whole genome shotgun (WGS) entry which is preliminary data.</text>
</comment>
<evidence type="ECO:0000256" key="10">
    <source>
        <dbReference type="SAM" id="MobiDB-lite"/>
    </source>
</evidence>